<dbReference type="InterPro" id="IPR022409">
    <property type="entry name" value="PKD/Chitinase_dom"/>
</dbReference>
<feature type="domain" description="PKD" evidence="2">
    <location>
        <begin position="152"/>
        <end position="188"/>
    </location>
</feature>
<dbReference type="SMART" id="SM00089">
    <property type="entry name" value="PKD"/>
    <property type="match status" value="2"/>
</dbReference>
<sequence length="328" mass="37974">MNTQSQIKTHFDFKVIVFFILIFIFSCALLAFQKANEVTCEITDFKIDANEYTVGELITFSDDSKGSFSWRWYFGDGTEISYKSKIGHVFTKAGAYKVKLLVNNVCTVEKTIKISPKVLVIKEKLEVDFEVPSRVKQGDVVQFSDKTMNSNSWEWRFGETETVDSREKNPKYTFNTIGVKTVSLVVNDDKKNIVFKDVVVVSRDIKKTEKKTKRTEVKKIDNLVKPFTEIEDVKPIPVVIKTVTESEFTELMYSISEDKISLSNFKNNFCFDSPPLIKVNSDKRYMSLDQLYKMIKSKGIKVRKVVINKEKDKCIETIHVSFKFRTFF</sequence>
<keyword evidence="1" id="KW-0472">Membrane</keyword>
<dbReference type="InterPro" id="IPR035986">
    <property type="entry name" value="PKD_dom_sf"/>
</dbReference>
<evidence type="ECO:0000313" key="3">
    <source>
        <dbReference type="EMBL" id="UOX35469.1"/>
    </source>
</evidence>
<feature type="transmembrane region" description="Helical" evidence="1">
    <location>
        <begin position="12"/>
        <end position="32"/>
    </location>
</feature>
<dbReference type="InterPro" id="IPR000601">
    <property type="entry name" value="PKD_dom"/>
</dbReference>
<keyword evidence="1" id="KW-1133">Transmembrane helix</keyword>
<dbReference type="Pfam" id="PF18911">
    <property type="entry name" value="PKD_4"/>
    <property type="match status" value="2"/>
</dbReference>
<evidence type="ECO:0000259" key="2">
    <source>
        <dbReference type="PROSITE" id="PS50093"/>
    </source>
</evidence>
<dbReference type="PROSITE" id="PS50093">
    <property type="entry name" value="PKD"/>
    <property type="match status" value="2"/>
</dbReference>
<reference evidence="3" key="2">
    <citation type="submission" date="2022-04" db="EMBL/GenBank/DDBJ databases">
        <title>Complete Genome Sequence of Flavobacterium sediminilitoris YSM-43, Isolated from a Tidal Sediment.</title>
        <authorList>
            <person name="Lee P.A."/>
        </authorList>
    </citation>
    <scope>NUCLEOTIDE SEQUENCE</scope>
    <source>
        <strain evidence="3">YSM-43</strain>
    </source>
</reference>
<name>A0ABY4HV99_9FLAO</name>
<accession>A0ABY4HV99</accession>
<dbReference type="CDD" id="cd00146">
    <property type="entry name" value="PKD"/>
    <property type="match status" value="2"/>
</dbReference>
<keyword evidence="1" id="KW-0812">Transmembrane</keyword>
<dbReference type="Gene3D" id="2.60.40.10">
    <property type="entry name" value="Immunoglobulins"/>
    <property type="match status" value="2"/>
</dbReference>
<reference evidence="3" key="1">
    <citation type="submission" date="2021-12" db="EMBL/GenBank/DDBJ databases">
        <authorList>
            <person name="Cha I.-T."/>
            <person name="Lee K.-E."/>
            <person name="Park S.-J."/>
        </authorList>
    </citation>
    <scope>NUCLEOTIDE SEQUENCE</scope>
    <source>
        <strain evidence="3">YSM-43</strain>
    </source>
</reference>
<gene>
    <name evidence="3" type="ORF">LXD69_08090</name>
</gene>
<dbReference type="InterPro" id="IPR013783">
    <property type="entry name" value="Ig-like_fold"/>
</dbReference>
<evidence type="ECO:0000313" key="4">
    <source>
        <dbReference type="Proteomes" id="UP000830454"/>
    </source>
</evidence>
<proteinExistence type="predicted"/>
<protein>
    <submittedName>
        <fullName evidence="3">PKD domain-containing protein</fullName>
    </submittedName>
</protein>
<dbReference type="Proteomes" id="UP000830454">
    <property type="component" value="Chromosome"/>
</dbReference>
<keyword evidence="4" id="KW-1185">Reference proteome</keyword>
<organism evidence="3 4">
    <name type="scientific">Flavobacterium sediminilitoris</name>
    <dbReference type="NCBI Taxonomy" id="2024526"/>
    <lineage>
        <taxon>Bacteria</taxon>
        <taxon>Pseudomonadati</taxon>
        <taxon>Bacteroidota</taxon>
        <taxon>Flavobacteriia</taxon>
        <taxon>Flavobacteriales</taxon>
        <taxon>Flavobacteriaceae</taxon>
        <taxon>Flavobacterium</taxon>
    </lineage>
</organism>
<evidence type="ECO:0000256" key="1">
    <source>
        <dbReference type="SAM" id="Phobius"/>
    </source>
</evidence>
<feature type="domain" description="PKD" evidence="2">
    <location>
        <begin position="61"/>
        <end position="104"/>
    </location>
</feature>
<dbReference type="EMBL" id="CP090145">
    <property type="protein sequence ID" value="UOX35469.1"/>
    <property type="molecule type" value="Genomic_DNA"/>
</dbReference>
<dbReference type="SUPFAM" id="SSF49299">
    <property type="entry name" value="PKD domain"/>
    <property type="match status" value="2"/>
</dbReference>
<dbReference type="RefSeq" id="WP_246918684.1">
    <property type="nucleotide sequence ID" value="NZ_CP090145.1"/>
</dbReference>